<dbReference type="InterPro" id="IPR003591">
    <property type="entry name" value="Leu-rich_rpt_typical-subtyp"/>
</dbReference>
<dbReference type="Gene3D" id="3.80.10.10">
    <property type="entry name" value="Ribonuclease Inhibitor"/>
    <property type="match status" value="2"/>
</dbReference>
<keyword evidence="2" id="KW-0677">Repeat</keyword>
<evidence type="ECO:0008006" key="6">
    <source>
        <dbReference type="Google" id="ProtNLM"/>
    </source>
</evidence>
<evidence type="ECO:0000256" key="3">
    <source>
        <dbReference type="SAM" id="MobiDB-lite"/>
    </source>
</evidence>
<sequence length="995" mass="115321">MTEADGSNTDTTEDSEETDSFYEEEAPGDVPASLLSYFENSRSRAVLCERLILRDDDDEEEEDEDFTELDSDVDFSSPNKRLDAQQQLQISSFLTPRPKESFFSLRPHTEEADGSDVEKVLEIHLTEENQKQNEGETMEREKQEEQKMEEQRMEEQRMEEQKMEERRMEEQRMEEQRMEEQRMEEQRMEEQRRQREEEFEEELRRLKEAEQELQAELQLETQRAQHKLEQEMLLQQEMLNSLRRRVEEESLKTRREQIKFELEKQREEEEEERKRERLQRQIKYTTIQTDTAERNPDSETRQEHQEKHEIVEKSCDGIVKMIKSRQCQFAERVVEGETGLSSWIGGFVWSGLCLPEETEQKRLRWMRECEPWSRIRRDRNRRSERRTRTKDRTRTRRRSRAGAEEERPGGEAAAEAGLDRLTPLPLQTLLQDTAVKLTQLTSVDLQDVSSFSLSSLSSCVSLCSLTLRRCGLKSLEHVKHLLRLSYIDVQENEISSVDCENMKSLLVLRLGHNLLRSTKGLRGAENLRELDLSHNRITRLGAVESMSRLQILSLRQNQLTSSSGLSALNALLHLDLSGNLLVCVQELNRCALLWSLKLSGNSLTQPPDLKNQALLRELHLDNNNISSLHSLTHNWLPMMQHLNVAQNSLTELPSLSDFISLETLDLRFNCLSELSTVSDSLKSCPFIRDVCVEGNPLQQEPDWRCSLQTTVPGLRRIDGLSTRSGPDPGSDPGPRVSPVCGSFLSLCQNQLQQIRELQQRHDSELRSASSALEQLHFYCRHLDQVLHLAQEQRFEHEYGEMSTSLLTEEKERGGEMTTTLLTEEREGGGEMTTAPVRVEREEKKEERTRDLLPTLSWLKKEEAEEQSRDRHSPTPQPTKSEDAAEEVFQHRRESTAPPTDSEERERAAALIQAGWRGVCLRRRLRCALARAHSPDPAWDESLEEPELEQFVLDQASLEFDWSGLPDEDLELPLPTKVHDSSVVVMSPHSTLHFPV</sequence>
<dbReference type="PANTHER" id="PTHR46652">
    <property type="entry name" value="LEUCINE-RICH REPEAT AND IQ DOMAIN-CONTAINING PROTEIN 1-RELATED"/>
    <property type="match status" value="1"/>
</dbReference>
<feature type="region of interest" description="Disordered" evidence="3">
    <location>
        <begin position="1"/>
        <end position="28"/>
    </location>
</feature>
<feature type="compositionally biased region" description="Acidic residues" evidence="3">
    <location>
        <begin position="11"/>
        <end position="27"/>
    </location>
</feature>
<proteinExistence type="predicted"/>
<evidence type="ECO:0000256" key="2">
    <source>
        <dbReference type="ARBA" id="ARBA00022737"/>
    </source>
</evidence>
<feature type="compositionally biased region" description="Acidic residues" evidence="3">
    <location>
        <begin position="55"/>
        <end position="73"/>
    </location>
</feature>
<feature type="region of interest" description="Disordered" evidence="3">
    <location>
        <begin position="808"/>
        <end position="904"/>
    </location>
</feature>
<feature type="compositionally biased region" description="Basic and acidic residues" evidence="3">
    <location>
        <begin position="879"/>
        <end position="894"/>
    </location>
</feature>
<dbReference type="PANTHER" id="PTHR46652:SF7">
    <property type="entry name" value="LEUCINE-RICH REPEAT AND IQ DOMAIN-CONTAINING PROTEIN 1"/>
    <property type="match status" value="1"/>
</dbReference>
<dbReference type="InterPro" id="IPR001611">
    <property type="entry name" value="Leu-rich_rpt"/>
</dbReference>
<feature type="region of interest" description="Disordered" evidence="3">
    <location>
        <begin position="53"/>
        <end position="83"/>
    </location>
</feature>
<dbReference type="EMBL" id="JBBPFD010000725">
    <property type="protein sequence ID" value="KAK7877081.1"/>
    <property type="molecule type" value="Genomic_DNA"/>
</dbReference>
<dbReference type="PROSITE" id="PS51450">
    <property type="entry name" value="LRR"/>
    <property type="match status" value="4"/>
</dbReference>
<comment type="caution">
    <text evidence="4">The sequence shown here is derived from an EMBL/GenBank/DDBJ whole genome shotgun (WGS) entry which is preliminary data.</text>
</comment>
<reference evidence="5" key="1">
    <citation type="submission" date="2024-04" db="EMBL/GenBank/DDBJ databases">
        <title>Salinicola lusitanus LLJ914,a marine bacterium isolated from the Okinawa Trough.</title>
        <authorList>
            <person name="Li J."/>
        </authorList>
    </citation>
    <scope>NUCLEOTIDE SEQUENCE [LARGE SCALE GENOMIC DNA]</scope>
</reference>
<dbReference type="Pfam" id="PF12799">
    <property type="entry name" value="LRR_4"/>
    <property type="match status" value="1"/>
</dbReference>
<dbReference type="Proteomes" id="UP001460270">
    <property type="component" value="Unassembled WGS sequence"/>
</dbReference>
<feature type="compositionally biased region" description="Basic and acidic residues" evidence="3">
    <location>
        <begin position="837"/>
        <end position="850"/>
    </location>
</feature>
<protein>
    <recommendedName>
        <fullName evidence="6">Leucine-rich repeat and IQ domain-containing protein 1</fullName>
    </recommendedName>
</protein>
<evidence type="ECO:0000256" key="1">
    <source>
        <dbReference type="ARBA" id="ARBA00022614"/>
    </source>
</evidence>
<dbReference type="SMART" id="SM00369">
    <property type="entry name" value="LRR_TYP"/>
    <property type="match status" value="6"/>
</dbReference>
<dbReference type="InterPro" id="IPR032675">
    <property type="entry name" value="LRR_dom_sf"/>
</dbReference>
<feature type="compositionally biased region" description="Polar residues" evidence="3">
    <location>
        <begin position="74"/>
        <end position="83"/>
    </location>
</feature>
<feature type="compositionally biased region" description="Basic and acidic residues" evidence="3">
    <location>
        <begin position="858"/>
        <end position="872"/>
    </location>
</feature>
<feature type="compositionally biased region" description="Basic and acidic residues" evidence="3">
    <location>
        <begin position="291"/>
        <end position="308"/>
    </location>
</feature>
<keyword evidence="1" id="KW-0433">Leucine-rich repeat</keyword>
<feature type="compositionally biased region" description="Basic residues" evidence="3">
    <location>
        <begin position="379"/>
        <end position="400"/>
    </location>
</feature>
<organism evidence="4 5">
    <name type="scientific">Mugilogobius chulae</name>
    <name type="common">yellowstripe goby</name>
    <dbReference type="NCBI Taxonomy" id="88201"/>
    <lineage>
        <taxon>Eukaryota</taxon>
        <taxon>Metazoa</taxon>
        <taxon>Chordata</taxon>
        <taxon>Craniata</taxon>
        <taxon>Vertebrata</taxon>
        <taxon>Euteleostomi</taxon>
        <taxon>Actinopterygii</taxon>
        <taxon>Neopterygii</taxon>
        <taxon>Teleostei</taxon>
        <taxon>Neoteleostei</taxon>
        <taxon>Acanthomorphata</taxon>
        <taxon>Gobiaria</taxon>
        <taxon>Gobiiformes</taxon>
        <taxon>Gobioidei</taxon>
        <taxon>Gobiidae</taxon>
        <taxon>Gobionellinae</taxon>
        <taxon>Mugilogobius</taxon>
    </lineage>
</organism>
<feature type="compositionally biased region" description="Low complexity" evidence="3">
    <location>
        <begin position="1"/>
        <end position="10"/>
    </location>
</feature>
<feature type="region of interest" description="Disordered" evidence="3">
    <location>
        <begin position="289"/>
        <end position="308"/>
    </location>
</feature>
<name>A0AAW0MFY9_9GOBI</name>
<accession>A0AAW0MFY9</accession>
<dbReference type="InterPro" id="IPR025875">
    <property type="entry name" value="Leu-rich_rpt_4"/>
</dbReference>
<feature type="region of interest" description="Disordered" evidence="3">
    <location>
        <begin position="716"/>
        <end position="735"/>
    </location>
</feature>
<dbReference type="SUPFAM" id="SSF52058">
    <property type="entry name" value="L domain-like"/>
    <property type="match status" value="1"/>
</dbReference>
<feature type="compositionally biased region" description="Low complexity" evidence="3">
    <location>
        <begin position="723"/>
        <end position="735"/>
    </location>
</feature>
<dbReference type="SMART" id="SM00364">
    <property type="entry name" value="LRR_BAC"/>
    <property type="match status" value="6"/>
</dbReference>
<dbReference type="SMART" id="SM00015">
    <property type="entry name" value="IQ"/>
    <property type="match status" value="1"/>
</dbReference>
<dbReference type="AlphaFoldDB" id="A0AAW0MFY9"/>
<feature type="region of interest" description="Disordered" evidence="3">
    <location>
        <begin position="125"/>
        <end position="201"/>
    </location>
</feature>
<feature type="region of interest" description="Disordered" evidence="3">
    <location>
        <begin position="379"/>
        <end position="416"/>
    </location>
</feature>
<keyword evidence="5" id="KW-1185">Reference proteome</keyword>
<evidence type="ECO:0000313" key="4">
    <source>
        <dbReference type="EMBL" id="KAK7877081.1"/>
    </source>
</evidence>
<dbReference type="InterPro" id="IPR050836">
    <property type="entry name" value="SDS22/Internalin_LRR"/>
</dbReference>
<evidence type="ECO:0000313" key="5">
    <source>
        <dbReference type="Proteomes" id="UP001460270"/>
    </source>
</evidence>
<gene>
    <name evidence="4" type="ORF">WMY93_032219</name>
</gene>
<dbReference type="PROSITE" id="PS50096">
    <property type="entry name" value="IQ"/>
    <property type="match status" value="1"/>
</dbReference>
<dbReference type="InterPro" id="IPR000048">
    <property type="entry name" value="IQ_motif_EF-hand-BS"/>
</dbReference>
<dbReference type="SMART" id="SM00365">
    <property type="entry name" value="LRR_SD22"/>
    <property type="match status" value="5"/>
</dbReference>